<dbReference type="Proteomes" id="UP001163321">
    <property type="component" value="Chromosome 11"/>
</dbReference>
<organism evidence="1 2">
    <name type="scientific">Peronosclerospora sorghi</name>
    <dbReference type="NCBI Taxonomy" id="230839"/>
    <lineage>
        <taxon>Eukaryota</taxon>
        <taxon>Sar</taxon>
        <taxon>Stramenopiles</taxon>
        <taxon>Oomycota</taxon>
        <taxon>Peronosporomycetes</taxon>
        <taxon>Peronosporales</taxon>
        <taxon>Peronosporaceae</taxon>
        <taxon>Peronosclerospora</taxon>
    </lineage>
</organism>
<evidence type="ECO:0000313" key="1">
    <source>
        <dbReference type="EMBL" id="KAI9919641.1"/>
    </source>
</evidence>
<gene>
    <name evidence="1" type="ORF">PsorP6_017722</name>
</gene>
<sequence>MKETKHSDLKVRVLQMPRYHEHLDENLDLVFFNVKKYCQSQNINMHDTSYFNYAMLLITVNLRGSAAAWHQDFAQQGKEVHYIEELKEGMTREFVLVDMQERLREKRDALKPKHCRNREEYIMKFRKLMSDIKDMSDLDRVMCFTRGLVLRTKQEVLYRRFRTTTEAMTVALEFERSHALKPGHRLAECRSRKYNNHQNKKPVQVSNTAMKSGSENEEEDMIDTIVIGNVTAEEKYNELIRKKRSLGDARVKILIDSGANHNIIRPILGTYMFQKKKIQAVRFDGLTTTKKITNVFKKDIMMEGQVFKDITLTEWELPHQQDIILGKPWLVQYNHKIDWRTRMPYSKRNVVESSSKSNTFVSTT</sequence>
<keyword evidence="2" id="KW-1185">Reference proteome</keyword>
<proteinExistence type="predicted"/>
<name>A0ACC0WPG4_9STRA</name>
<accession>A0ACC0WPG4</accession>
<dbReference type="EMBL" id="CM047590">
    <property type="protein sequence ID" value="KAI9919641.1"/>
    <property type="molecule type" value="Genomic_DNA"/>
</dbReference>
<reference evidence="1 2" key="1">
    <citation type="journal article" date="2022" name="bioRxiv">
        <title>The genome of the oomycete Peronosclerospora sorghi, a cosmopolitan pathogen of maize and sorghum, is inflated with dispersed pseudogenes.</title>
        <authorList>
            <person name="Fletcher K."/>
            <person name="Martin F."/>
            <person name="Isakeit T."/>
            <person name="Cavanaugh K."/>
            <person name="Magill C."/>
            <person name="Michelmore R."/>
        </authorList>
    </citation>
    <scope>NUCLEOTIDE SEQUENCE [LARGE SCALE GENOMIC DNA]</scope>
    <source>
        <strain evidence="1">P6</strain>
    </source>
</reference>
<evidence type="ECO:0000313" key="2">
    <source>
        <dbReference type="Proteomes" id="UP001163321"/>
    </source>
</evidence>
<protein>
    <submittedName>
        <fullName evidence="1">Uncharacterized protein</fullName>
    </submittedName>
</protein>
<comment type="caution">
    <text evidence="1">The sequence shown here is derived from an EMBL/GenBank/DDBJ whole genome shotgun (WGS) entry which is preliminary data.</text>
</comment>